<dbReference type="AlphaFoldDB" id="V6TWL4"/>
<evidence type="ECO:0000256" key="4">
    <source>
        <dbReference type="ARBA" id="ARBA00022786"/>
    </source>
</evidence>
<dbReference type="SUPFAM" id="SSF56204">
    <property type="entry name" value="Hect, E3 ligase catalytic domain"/>
    <property type="match status" value="1"/>
</dbReference>
<dbReference type="Gene3D" id="6.10.130.10">
    <property type="entry name" value="Ubiquitin-protein ligase E3A, N-terminal zinc-binding domain (AZUL)"/>
    <property type="match status" value="1"/>
</dbReference>
<dbReference type="Gene3D" id="3.30.2410.10">
    <property type="entry name" value="Hect, E3 ligase catalytic domain"/>
    <property type="match status" value="1"/>
</dbReference>
<dbReference type="VEuPathDB" id="GiardiaDB:DHA2_154524"/>
<feature type="domain" description="HECT" evidence="6">
    <location>
        <begin position="749"/>
        <end position="1159"/>
    </location>
</feature>
<proteinExistence type="predicted"/>
<reference evidence="8" key="1">
    <citation type="submission" date="2012-02" db="EMBL/GenBank/DDBJ databases">
        <title>Genome sequencing of Giardia lamblia Genotypes A2 and B isolates (DH and GS) and comparative analysis with the genomes of Genotypes A1 and E (WB and Pig).</title>
        <authorList>
            <person name="Adam R."/>
            <person name="Dahlstrom E."/>
            <person name="Martens C."/>
            <person name="Bruno D."/>
            <person name="Barbian K."/>
            <person name="Porcella S.F."/>
            <person name="Nash T."/>
        </authorList>
    </citation>
    <scope>NUCLEOTIDE SEQUENCE</scope>
    <source>
        <strain evidence="8">GS</strain>
    </source>
</reference>
<keyword evidence="4 5" id="KW-0833">Ubl conjugation pathway</keyword>
<keyword evidence="7" id="KW-0436">Ligase</keyword>
<dbReference type="PROSITE" id="PS50237">
    <property type="entry name" value="HECT"/>
    <property type="match status" value="1"/>
</dbReference>
<keyword evidence="3" id="KW-0808">Transferase</keyword>
<dbReference type="InterPro" id="IPR044611">
    <property type="entry name" value="E3A/B/C-like"/>
</dbReference>
<accession>V6TWL4</accession>
<dbReference type="Pfam" id="PF00632">
    <property type="entry name" value="HECT"/>
    <property type="match status" value="1"/>
</dbReference>
<dbReference type="GO" id="GO:0016874">
    <property type="term" value="F:ligase activity"/>
    <property type="evidence" value="ECO:0007669"/>
    <property type="project" value="UniProtKB-KW"/>
</dbReference>
<sequence length="1159" mass="131753">VNMRAQHSYTSTEMAVLSVQLLKGCGNTQCSNSYCASSSAFEYHGHRGEGWTPQDTVNLAKQVLSSHGPTVICKPSVRHILLMWQRGVMHVVRDIHDPDVFSAAIYPSKPLNHLIWHVNFQEPPSSNRAFLEQYMPKLLVHNKQVLGRFFALDHLADLIISLCHGCGTPDGLAHFLLDNCTTFHDAYLNYTLFQEILLLQYDKCEDLLPMLTFMNKVNDFIKSALATIVIKPSLLCSDAHLFMLLLLLLSTERYFNLNPHLLDSLTSVLLALQKSTDLLLRLCIKMRAFLNTLPLDTSVHILTALTRLSNSAINNTLKRILSQKPNAPIKSPQVYSFDQPRQFTRMIGAEHCIVYPINDPIFWSENSQSKYLYDVSKLTLVDVLDFSHSLGSFCELLRLLYLSNNLTSYVFPFLAPHILLEISYSYSQPISSEQVDQLKSLLNYNQLSPQIYERIFQQSLCLTSNGSKAADALFSLLPSKTQQTMLLTGTTDAVQRLDMVPIIPNELFYNQFLSSPSYDWRVDAQYTAIMFDPDNHFAKVNDSYLQLTSLIPQHLHAFLDDVNNDMVTATLDLDVSLLDQLLGYEVSNMRQSLGPKCYHKLRKPQTPDQRKTSCFRLVEGSLISVPRSASDMATNTANYDSNHKKMLDALQSAIPRHDGRDRLDKVGEVEAEKHIASTLFTFCSYSFLLNPQIKLNILLYEIGYMIRSSRQSPFLYINAERKTLAGDFLAYFMSFAAEELSHEWLSPVHRLLLRRPLRVQFSGEEAVDYGGPSRELFNDLLPAFINDHRGYFTFNTETQYYYINWQRIRDFSNHDPCLFTTEKYALSPLQERYIYDLRNLFCQLGAILGISLVSGATVSSVFPPIFFKLLLGHSYTVITREDLRDVDEELYLSLTNLWKHAQNGSSQLAGNSQELNYPSLTFSSLGAVLTEIVSEEVALLKQGINIRAIPHFGDFLAVNSFPPCSILWQLKELAEDKRYALAQPCDVDLLPVNLRTLPLFIRLKQIALIYNKKIFEFIRLGFFSMVKARSLAMFTASDLNLALTGETELNFSLLESFTVYEDPYSSTHPNIKNFWKIVAEMSQQQQRRLLRFITGSDRVPAGGVQNIGLKIIPNGDDDSRLPSAHTCFNILCLPAYSLKEILMDRLLCAIECCEDFGLV</sequence>
<evidence type="ECO:0000313" key="8">
    <source>
        <dbReference type="Proteomes" id="UP000018040"/>
    </source>
</evidence>
<dbReference type="VEuPathDB" id="GiardiaDB:GL50803_0017386"/>
<dbReference type="Pfam" id="PF16558">
    <property type="entry name" value="AZUL"/>
    <property type="match status" value="1"/>
</dbReference>
<protein>
    <recommendedName>
        <fullName evidence="2">HECT-type E3 ubiquitin transferase</fullName>
        <ecNumber evidence="2">2.3.2.26</ecNumber>
    </recommendedName>
</protein>
<dbReference type="FunFam" id="3.30.2410.10:FF:000003">
    <property type="entry name" value="probable E3 ubiquitin-protein ligase HERC4 isoform X1"/>
    <property type="match status" value="1"/>
</dbReference>
<dbReference type="Gene3D" id="3.90.1750.10">
    <property type="entry name" value="Hect, E3 ligase catalytic domains"/>
    <property type="match status" value="1"/>
</dbReference>
<dbReference type="InterPro" id="IPR000569">
    <property type="entry name" value="HECT_dom"/>
</dbReference>
<evidence type="ECO:0000256" key="2">
    <source>
        <dbReference type="ARBA" id="ARBA00012485"/>
    </source>
</evidence>
<dbReference type="Proteomes" id="UP000018040">
    <property type="component" value="Unassembled WGS sequence"/>
</dbReference>
<dbReference type="EC" id="2.3.2.26" evidence="2"/>
<reference evidence="7 8" key="2">
    <citation type="journal article" date="2013" name="Genome Biol. Evol.">
        <title>Genome sequencing of Giardia lamblia genotypes A2 and B isolates (DH and GS) and comparative analysis with the genomes of genotypes A1 and E (WB and Pig).</title>
        <authorList>
            <person name="Adam R.D."/>
            <person name="Dahlstrom E.W."/>
            <person name="Martens C.A."/>
            <person name="Bruno D.P."/>
            <person name="Barbian K.D."/>
            <person name="Ricklefs S.M."/>
            <person name="Hernandez M.M."/>
            <person name="Narla N.P."/>
            <person name="Patel R.B."/>
            <person name="Porcella S.F."/>
            <person name="Nash T.E."/>
        </authorList>
    </citation>
    <scope>NUCLEOTIDE SEQUENCE [LARGE SCALE GENOMIC DNA]</scope>
    <source>
        <strain evidence="7 8">GS</strain>
    </source>
</reference>
<dbReference type="GO" id="GO:0061630">
    <property type="term" value="F:ubiquitin protein ligase activity"/>
    <property type="evidence" value="ECO:0007669"/>
    <property type="project" value="UniProtKB-EC"/>
</dbReference>
<comment type="catalytic activity">
    <reaction evidence="1">
        <text>S-ubiquitinyl-[E2 ubiquitin-conjugating enzyme]-L-cysteine + [acceptor protein]-L-lysine = [E2 ubiquitin-conjugating enzyme]-L-cysteine + N(6)-ubiquitinyl-[acceptor protein]-L-lysine.</text>
        <dbReference type="EC" id="2.3.2.26"/>
    </reaction>
</comment>
<dbReference type="GO" id="GO:0000209">
    <property type="term" value="P:protein polyubiquitination"/>
    <property type="evidence" value="ECO:0007669"/>
    <property type="project" value="InterPro"/>
</dbReference>
<dbReference type="PANTHER" id="PTHR45700">
    <property type="entry name" value="UBIQUITIN-PROTEIN LIGASE E3C"/>
    <property type="match status" value="1"/>
</dbReference>
<dbReference type="EMBL" id="AHHH01000051">
    <property type="protein sequence ID" value="ESU43338.1"/>
    <property type="molecule type" value="Genomic_DNA"/>
</dbReference>
<evidence type="ECO:0000256" key="1">
    <source>
        <dbReference type="ARBA" id="ARBA00000885"/>
    </source>
</evidence>
<feature type="non-terminal residue" evidence="7">
    <location>
        <position position="1"/>
    </location>
</feature>
<evidence type="ECO:0000259" key="6">
    <source>
        <dbReference type="PROSITE" id="PS50237"/>
    </source>
</evidence>
<gene>
    <name evidence="7" type="ORF">GSB_151650</name>
</gene>
<dbReference type="SMART" id="SM00119">
    <property type="entry name" value="HECTc"/>
    <property type="match status" value="1"/>
</dbReference>
<feature type="active site" description="Glycyl thioester intermediate" evidence="5">
    <location>
        <position position="1127"/>
    </location>
</feature>
<comment type="caution">
    <text evidence="7">The sequence shown here is derived from an EMBL/GenBank/DDBJ whole genome shotgun (WGS) entry which is preliminary data.</text>
</comment>
<dbReference type="VEuPathDB" id="GiardiaDB:QR46_1762"/>
<name>V6TWL4_GIAIN</name>
<dbReference type="OrthoDB" id="5981550at2759"/>
<organism evidence="7 8">
    <name type="scientific">Giardia intestinalis</name>
    <name type="common">Giardia lamblia</name>
    <dbReference type="NCBI Taxonomy" id="5741"/>
    <lineage>
        <taxon>Eukaryota</taxon>
        <taxon>Metamonada</taxon>
        <taxon>Diplomonadida</taxon>
        <taxon>Hexamitidae</taxon>
        <taxon>Giardiinae</taxon>
        <taxon>Giardia</taxon>
    </lineage>
</organism>
<evidence type="ECO:0000256" key="5">
    <source>
        <dbReference type="PROSITE-ProRule" id="PRU00104"/>
    </source>
</evidence>
<dbReference type="InterPro" id="IPR035983">
    <property type="entry name" value="Hect_E3_ubiquitin_ligase"/>
</dbReference>
<evidence type="ECO:0000313" key="7">
    <source>
        <dbReference type="EMBL" id="ESU43338.1"/>
    </source>
</evidence>
<dbReference type="InterPro" id="IPR042556">
    <property type="entry name" value="AZUL_sf"/>
</dbReference>
<evidence type="ECO:0000256" key="3">
    <source>
        <dbReference type="ARBA" id="ARBA00022679"/>
    </source>
</evidence>
<dbReference type="VEuPathDB" id="GiardiaDB:GL50581_3051"/>
<dbReference type="InterPro" id="IPR032353">
    <property type="entry name" value="AZUL"/>
</dbReference>